<reference evidence="1" key="1">
    <citation type="submission" date="2020-08" db="EMBL/GenBank/DDBJ databases">
        <title>Multicomponent nature underlies the extraordinary mechanical properties of spider dragline silk.</title>
        <authorList>
            <person name="Kono N."/>
            <person name="Nakamura H."/>
            <person name="Mori M."/>
            <person name="Yoshida Y."/>
            <person name="Ohtoshi R."/>
            <person name="Malay A.D."/>
            <person name="Moran D.A.P."/>
            <person name="Tomita M."/>
            <person name="Numata K."/>
            <person name="Arakawa K."/>
        </authorList>
    </citation>
    <scope>NUCLEOTIDE SEQUENCE</scope>
</reference>
<evidence type="ECO:0000313" key="2">
    <source>
        <dbReference type="Proteomes" id="UP000887159"/>
    </source>
</evidence>
<accession>A0A8X7BAG3</accession>
<keyword evidence="2" id="KW-1185">Reference proteome</keyword>
<dbReference type="AlphaFoldDB" id="A0A8X7BAG3"/>
<name>A0A8X7BAG3_TRICX</name>
<dbReference type="Proteomes" id="UP000887159">
    <property type="component" value="Unassembled WGS sequence"/>
</dbReference>
<protein>
    <submittedName>
        <fullName evidence="1">Uncharacterized protein</fullName>
    </submittedName>
</protein>
<organism evidence="1 2">
    <name type="scientific">Trichonephila clavipes</name>
    <name type="common">Golden silk orbweaver</name>
    <name type="synonym">Nephila clavipes</name>
    <dbReference type="NCBI Taxonomy" id="2585209"/>
    <lineage>
        <taxon>Eukaryota</taxon>
        <taxon>Metazoa</taxon>
        <taxon>Ecdysozoa</taxon>
        <taxon>Arthropoda</taxon>
        <taxon>Chelicerata</taxon>
        <taxon>Arachnida</taxon>
        <taxon>Araneae</taxon>
        <taxon>Araneomorphae</taxon>
        <taxon>Entelegynae</taxon>
        <taxon>Araneoidea</taxon>
        <taxon>Nephilidae</taxon>
        <taxon>Trichonephila</taxon>
    </lineage>
</organism>
<dbReference type="EMBL" id="BMAU01021370">
    <property type="protein sequence ID" value="GFY24828.1"/>
    <property type="molecule type" value="Genomic_DNA"/>
</dbReference>
<sequence length="135" mass="15300">MMIPAYNRRNTDFFLEEGTSISYSGFEPEPTRLEAEGHSHHTCWASTWLSYATTRGLLATDHVILNHGQVTWTTPELVPPLLTTTPHQWEDVSALDRFNVHRCPTRRVFSGTGIELVTKQATIRYLYHSATAARG</sequence>
<evidence type="ECO:0000313" key="1">
    <source>
        <dbReference type="EMBL" id="GFY24828.1"/>
    </source>
</evidence>
<proteinExistence type="predicted"/>
<comment type="caution">
    <text evidence="1">The sequence shown here is derived from an EMBL/GenBank/DDBJ whole genome shotgun (WGS) entry which is preliminary data.</text>
</comment>
<gene>
    <name evidence="1" type="primary">NCL1_22128</name>
    <name evidence="1" type="ORF">TNCV_2690191</name>
</gene>